<dbReference type="Proteomes" id="UP000316008">
    <property type="component" value="Unassembled WGS sequence"/>
</dbReference>
<dbReference type="PROSITE" id="PS00065">
    <property type="entry name" value="D_2_HYDROXYACID_DH_1"/>
    <property type="match status" value="1"/>
</dbReference>
<dbReference type="EMBL" id="VLPL01000005">
    <property type="protein sequence ID" value="TSJ42295.1"/>
    <property type="molecule type" value="Genomic_DNA"/>
</dbReference>
<dbReference type="InterPro" id="IPR028939">
    <property type="entry name" value="P5C_Rdtase_cat_N"/>
</dbReference>
<evidence type="ECO:0000313" key="3">
    <source>
        <dbReference type="EMBL" id="TSJ42295.1"/>
    </source>
</evidence>
<dbReference type="Pfam" id="PF10728">
    <property type="entry name" value="DUF2520"/>
    <property type="match status" value="1"/>
</dbReference>
<dbReference type="Gene3D" id="3.40.50.720">
    <property type="entry name" value="NAD(P)-binding Rossmann-like Domain"/>
    <property type="match status" value="1"/>
</dbReference>
<dbReference type="Pfam" id="PF03807">
    <property type="entry name" value="F420_oxidored"/>
    <property type="match status" value="1"/>
</dbReference>
<dbReference type="OrthoDB" id="9810755at2"/>
<dbReference type="SUPFAM" id="SSF48179">
    <property type="entry name" value="6-phosphogluconate dehydrogenase C-terminal domain-like"/>
    <property type="match status" value="1"/>
</dbReference>
<dbReference type="PANTHER" id="PTHR40459:SF1">
    <property type="entry name" value="CONSERVED HYPOTHETICAL ALANINE AND LEUCINE RICH PROTEIN"/>
    <property type="match status" value="1"/>
</dbReference>
<evidence type="ECO:0000259" key="1">
    <source>
        <dbReference type="Pfam" id="PF03807"/>
    </source>
</evidence>
<feature type="domain" description="Pyrroline-5-carboxylate reductase catalytic N-terminal" evidence="1">
    <location>
        <begin position="6"/>
        <end position="90"/>
    </location>
</feature>
<protein>
    <submittedName>
        <fullName evidence="3">DUF2520 domain-containing protein</fullName>
    </submittedName>
</protein>
<evidence type="ECO:0000259" key="2">
    <source>
        <dbReference type="Pfam" id="PF10728"/>
    </source>
</evidence>
<feature type="domain" description="DUF2520" evidence="2">
    <location>
        <begin position="126"/>
        <end position="248"/>
    </location>
</feature>
<dbReference type="PANTHER" id="PTHR40459">
    <property type="entry name" value="CONSERVED HYPOTHETICAL ALANINE AND LEUCINE RICH PROTEIN"/>
    <property type="match status" value="1"/>
</dbReference>
<sequence length="253" mass="28859">MNQKLKIGIVGMGNVGIHFLQRLIELGHTHLTVYSRSGNNLPASMNAKDVQFTNDFKEFIDFDIVFCAVNDNTMVEMVRLVSKYAPVVSVSGTVNLNHLKTKYPIGTFYPLQSFKADQSILWKGLPLFIEAADPKFKAFLMQLGHEFSENAIELSEDKRQYLHVAAVFANNFTNHIIDLAAHYCEEHGIQFDWLKPLINQTMEKIQSNNPHDILTGPAVRNDQSTIQKHLELLKPDQKTIYQTLTKSIIKHYK</sequence>
<dbReference type="InterPro" id="IPR036291">
    <property type="entry name" value="NAD(P)-bd_dom_sf"/>
</dbReference>
<name>A0A556MQY5_9FLAO</name>
<dbReference type="AlphaFoldDB" id="A0A556MQY5"/>
<dbReference type="InterPro" id="IPR008927">
    <property type="entry name" value="6-PGluconate_DH-like_C_sf"/>
</dbReference>
<dbReference type="Gene3D" id="1.10.1040.20">
    <property type="entry name" value="ProC-like, C-terminal domain"/>
    <property type="match status" value="1"/>
</dbReference>
<dbReference type="SUPFAM" id="SSF51735">
    <property type="entry name" value="NAD(P)-binding Rossmann-fold domains"/>
    <property type="match status" value="1"/>
</dbReference>
<evidence type="ECO:0000313" key="4">
    <source>
        <dbReference type="Proteomes" id="UP000316008"/>
    </source>
</evidence>
<dbReference type="InterPro" id="IPR018931">
    <property type="entry name" value="DUF2520"/>
</dbReference>
<reference evidence="3 4" key="1">
    <citation type="submission" date="2019-07" db="EMBL/GenBank/DDBJ databases">
        <authorList>
            <person name="Huq M.A."/>
        </authorList>
    </citation>
    <scope>NUCLEOTIDE SEQUENCE [LARGE SCALE GENOMIC DNA]</scope>
    <source>
        <strain evidence="3 4">MAH-3</strain>
    </source>
</reference>
<accession>A0A556MQY5</accession>
<keyword evidence="4" id="KW-1185">Reference proteome</keyword>
<gene>
    <name evidence="3" type="ORF">FO442_11040</name>
</gene>
<organism evidence="3 4">
    <name type="scientific">Fluviicola chungangensis</name>
    <dbReference type="NCBI Taxonomy" id="2597671"/>
    <lineage>
        <taxon>Bacteria</taxon>
        <taxon>Pseudomonadati</taxon>
        <taxon>Bacteroidota</taxon>
        <taxon>Flavobacteriia</taxon>
        <taxon>Flavobacteriales</taxon>
        <taxon>Crocinitomicaceae</taxon>
        <taxon>Fluviicola</taxon>
    </lineage>
</organism>
<dbReference type="RefSeq" id="WP_144333250.1">
    <property type="nucleotide sequence ID" value="NZ_VLPL01000005.1"/>
</dbReference>
<comment type="caution">
    <text evidence="3">The sequence shown here is derived from an EMBL/GenBank/DDBJ whole genome shotgun (WGS) entry which is preliminary data.</text>
</comment>
<dbReference type="InterPro" id="IPR037108">
    <property type="entry name" value="TM1727-like_C_sf"/>
</dbReference>
<dbReference type="InterPro" id="IPR029752">
    <property type="entry name" value="D-isomer_DH_CS1"/>
</dbReference>
<proteinExistence type="predicted"/>